<evidence type="ECO:0000256" key="2">
    <source>
        <dbReference type="ARBA" id="ARBA00012018"/>
    </source>
</evidence>
<sequence length="749" mass="81884">MSINSSKRKFLRTTLGGAASATALSMFPPAIRRALAIEANNVTGTIDDVEHVVLLMLENRSFDSYFGTFKGARGYGDRFAVPMPNGRNAFYQTDEDGNTLIPYHLDETKGNAQRAGSTPHTWPDAQAAWDHGRMNAWPVAKRPLSMGYYEANEVEFQHALSDAFTLCDAYHCSMHTGTIPNRLYYWSGTCGPGGVNPADGSDVTVAALVNEFNGGNDVGPSTEGWTWTTYADRLQEAGVSWKVYQSLSDNFGCNEMMSFRHWRAEIEGMPVERRPVYAPVNLATPLPPFYDAATDDPLSPLAKGFGNTMPDGFLQSLRDDVAAGKLPSVSWIIPPSVYSEHPGPSSPAQGGWYVQQVLDVLTANPEVWSKTVLLINYDENDGFFDHLAPPSAPSRDESGVLHGASTLSDADMAFEYFNYTPATDNQPDQDGKPFGPGPRVPLWVVSPWSRGGWINSQVFDHTSTLLFLEKRFGVKEPQISQYRRAVCGDLTSAFNFENPNGESLPTLAGRADKTTVDNLALSQTASAAIPVPAATTDSALPPQDTGTRPARALPYELHTTLRAGRDQVTLVFANDSRGEAGAVFHVYDKLHLDRIPRRYAVESGKQLSGAWNLADDAGKYHLWVLGPNGYHREFIGDVNEQIAAGSPEIQVCYALCEPPEVQVKMHNPGDKRVTFTATANAYRTDGPWVAAVEPGEILDLRWQVGDTGQWYDFSVTCDAAPSMQRRFAGHLENGQHSVTDPAMGLAASE</sequence>
<feature type="domain" description="Bacterial phospholipase C C-terminal" evidence="4">
    <location>
        <begin position="549"/>
        <end position="637"/>
    </location>
</feature>
<dbReference type="InterPro" id="IPR006311">
    <property type="entry name" value="TAT_signal"/>
</dbReference>
<dbReference type="Proteomes" id="UP000077037">
    <property type="component" value="Unassembled WGS sequence"/>
</dbReference>
<gene>
    <name evidence="5" type="primary">plcN2_4</name>
    <name evidence="5" type="ORF">SAMEA1982600_04834</name>
</gene>
<protein>
    <recommendedName>
        <fullName evidence="2">phospholipase C</fullName>
        <ecNumber evidence="2">3.1.4.3</ecNumber>
    </recommendedName>
</protein>
<dbReference type="PANTHER" id="PTHR31956:SF1">
    <property type="entry name" value="NON-SPECIFIC PHOSPHOLIPASE C1"/>
    <property type="match status" value="1"/>
</dbReference>
<keyword evidence="3 5" id="KW-0378">Hydrolase</keyword>
<accession>A0A157RG05</accession>
<dbReference type="GO" id="GO:0034480">
    <property type="term" value="F:phosphatidylcholine phospholipase C activity"/>
    <property type="evidence" value="ECO:0007669"/>
    <property type="project" value="UniProtKB-EC"/>
</dbReference>
<organism evidence="5 6">
    <name type="scientific">Bordetella ansorpii</name>
    <dbReference type="NCBI Taxonomy" id="288768"/>
    <lineage>
        <taxon>Bacteria</taxon>
        <taxon>Pseudomonadati</taxon>
        <taxon>Pseudomonadota</taxon>
        <taxon>Betaproteobacteria</taxon>
        <taxon>Burkholderiales</taxon>
        <taxon>Alcaligenaceae</taxon>
        <taxon>Bordetella</taxon>
    </lineage>
</organism>
<evidence type="ECO:0000256" key="1">
    <source>
        <dbReference type="ARBA" id="ARBA00009717"/>
    </source>
</evidence>
<evidence type="ECO:0000259" key="4">
    <source>
        <dbReference type="Pfam" id="PF05506"/>
    </source>
</evidence>
<proteinExistence type="inferred from homology"/>
<dbReference type="GO" id="GO:0016042">
    <property type="term" value="P:lipid catabolic process"/>
    <property type="evidence" value="ECO:0007669"/>
    <property type="project" value="InterPro"/>
</dbReference>
<dbReference type="Pfam" id="PF04185">
    <property type="entry name" value="Phosphoesterase"/>
    <property type="match status" value="1"/>
</dbReference>
<dbReference type="InterPro" id="IPR017850">
    <property type="entry name" value="Alkaline_phosphatase_core_sf"/>
</dbReference>
<dbReference type="EC" id="3.1.4.3" evidence="2"/>
<evidence type="ECO:0000313" key="6">
    <source>
        <dbReference type="Proteomes" id="UP000077037"/>
    </source>
</evidence>
<reference evidence="5 6" key="1">
    <citation type="submission" date="2016-03" db="EMBL/GenBank/DDBJ databases">
        <authorList>
            <consortium name="Pathogen Informatics"/>
        </authorList>
    </citation>
    <scope>NUCLEOTIDE SEQUENCE [LARGE SCALE GENOMIC DNA]</scope>
    <source>
        <strain evidence="5 6">NCTC13364</strain>
    </source>
</reference>
<dbReference type="InterPro" id="IPR017767">
    <property type="entry name" value="PC-PLC"/>
</dbReference>
<dbReference type="EMBL" id="FKBS01000029">
    <property type="protein sequence ID" value="SAI56903.1"/>
    <property type="molecule type" value="Genomic_DNA"/>
</dbReference>
<dbReference type="NCBIfam" id="TIGR03396">
    <property type="entry name" value="PC_PLC"/>
    <property type="match status" value="1"/>
</dbReference>
<dbReference type="InterPro" id="IPR007312">
    <property type="entry name" value="Phosphoesterase"/>
</dbReference>
<feature type="domain" description="Bacterial phospholipase C C-terminal" evidence="4">
    <location>
        <begin position="647"/>
        <end position="730"/>
    </location>
</feature>
<comment type="similarity">
    <text evidence="1">Belongs to the bacterial phospholipase C family.</text>
</comment>
<dbReference type="Gene3D" id="3.40.720.10">
    <property type="entry name" value="Alkaline Phosphatase, subunit A"/>
    <property type="match status" value="2"/>
</dbReference>
<evidence type="ECO:0000256" key="3">
    <source>
        <dbReference type="ARBA" id="ARBA00022801"/>
    </source>
</evidence>
<dbReference type="RefSeq" id="WP_066420164.1">
    <property type="nucleotide sequence ID" value="NZ_FKBS01000029.1"/>
</dbReference>
<dbReference type="Pfam" id="PF05506">
    <property type="entry name" value="PLipase_C_C"/>
    <property type="match status" value="2"/>
</dbReference>
<dbReference type="InterPro" id="IPR008475">
    <property type="entry name" value="PLipase_C_C"/>
</dbReference>
<name>A0A157RG05_9BORD</name>
<dbReference type="OrthoDB" id="980947at2"/>
<dbReference type="AlphaFoldDB" id="A0A157RG05"/>
<evidence type="ECO:0000313" key="5">
    <source>
        <dbReference type="EMBL" id="SAI56903.1"/>
    </source>
</evidence>
<dbReference type="PROSITE" id="PS51318">
    <property type="entry name" value="TAT"/>
    <property type="match status" value="1"/>
</dbReference>
<dbReference type="PANTHER" id="PTHR31956">
    <property type="entry name" value="NON-SPECIFIC PHOSPHOLIPASE C4-RELATED"/>
    <property type="match status" value="1"/>
</dbReference>